<evidence type="ECO:0000256" key="1">
    <source>
        <dbReference type="SAM" id="MobiDB-lite"/>
    </source>
</evidence>
<feature type="compositionally biased region" description="Low complexity" evidence="1">
    <location>
        <begin position="121"/>
        <end position="131"/>
    </location>
</feature>
<sequence>MLEAISTDPPTTPPIPLAAPSTSETSITIFATEFCAMIHLFKTLTTTHNALFRQMADICAQQDQHTAIIRQIQQHLGLLPLPQSDIPGPLEPIAPAEEAIPAEETTRVDVPLQATHEVATEPSSPSESPAH</sequence>
<gene>
    <name evidence="2" type="ORF">VITISV_036575</name>
</gene>
<evidence type="ECO:0000313" key="2">
    <source>
        <dbReference type="EMBL" id="CAN75919.1"/>
    </source>
</evidence>
<dbReference type="AlphaFoldDB" id="A5AQH1"/>
<proteinExistence type="predicted"/>
<organism evidence="2">
    <name type="scientific">Vitis vinifera</name>
    <name type="common">Grape</name>
    <dbReference type="NCBI Taxonomy" id="29760"/>
    <lineage>
        <taxon>Eukaryota</taxon>
        <taxon>Viridiplantae</taxon>
        <taxon>Streptophyta</taxon>
        <taxon>Embryophyta</taxon>
        <taxon>Tracheophyta</taxon>
        <taxon>Spermatophyta</taxon>
        <taxon>Magnoliopsida</taxon>
        <taxon>eudicotyledons</taxon>
        <taxon>Gunneridae</taxon>
        <taxon>Pentapetalae</taxon>
        <taxon>rosids</taxon>
        <taxon>Vitales</taxon>
        <taxon>Vitaceae</taxon>
        <taxon>Viteae</taxon>
        <taxon>Vitis</taxon>
    </lineage>
</organism>
<name>A5AQH1_VITVI</name>
<dbReference type="EMBL" id="AM432237">
    <property type="protein sequence ID" value="CAN75919.1"/>
    <property type="molecule type" value="Genomic_DNA"/>
</dbReference>
<reference evidence="2" key="1">
    <citation type="journal article" date="2007" name="PLoS ONE">
        <title>The first genome sequence of an elite grapevine cultivar (Pinot noir Vitis vinifera L.): coping with a highly heterozygous genome.</title>
        <authorList>
            <person name="Velasco R."/>
            <person name="Zharkikh A."/>
            <person name="Troggio M."/>
            <person name="Cartwright D.A."/>
            <person name="Cestaro A."/>
            <person name="Pruss D."/>
            <person name="Pindo M."/>
            <person name="FitzGerald L.M."/>
            <person name="Vezzulli S."/>
            <person name="Reid J."/>
            <person name="Malacarne G."/>
            <person name="Iliev D."/>
            <person name="Coppola G."/>
            <person name="Wardell B."/>
            <person name="Micheletti D."/>
            <person name="Macalma T."/>
            <person name="Facci M."/>
            <person name="Mitchell J.T."/>
            <person name="Perazzolli M."/>
            <person name="Eldredge G."/>
            <person name="Gatto P."/>
            <person name="Oyzerski R."/>
            <person name="Moretto M."/>
            <person name="Gutin N."/>
            <person name="Stefanini M."/>
            <person name="Chen Y."/>
            <person name="Segala C."/>
            <person name="Davenport C."/>
            <person name="Dematte L."/>
            <person name="Mraz A."/>
            <person name="Battilana J."/>
            <person name="Stormo K."/>
            <person name="Costa F."/>
            <person name="Tao Q."/>
            <person name="Si-Ammour A."/>
            <person name="Harkins T."/>
            <person name="Lackey A."/>
            <person name="Perbost C."/>
            <person name="Taillon B."/>
            <person name="Stella A."/>
            <person name="Solovyev V."/>
            <person name="Fawcett J.A."/>
            <person name="Sterck L."/>
            <person name="Vandepoele K."/>
            <person name="Grando S.M."/>
            <person name="Toppo S."/>
            <person name="Moser C."/>
            <person name="Lanchbury J."/>
            <person name="Bogden R."/>
            <person name="Skolnick M."/>
            <person name="Sgaramella V."/>
            <person name="Bhatnagar S.K."/>
            <person name="Fontana P."/>
            <person name="Gutin A."/>
            <person name="Van de Peer Y."/>
            <person name="Salamini F."/>
            <person name="Viola R."/>
        </authorList>
    </citation>
    <scope>NUCLEOTIDE SEQUENCE</scope>
</reference>
<feature type="region of interest" description="Disordered" evidence="1">
    <location>
        <begin position="112"/>
        <end position="131"/>
    </location>
</feature>
<protein>
    <submittedName>
        <fullName evidence="2">Uncharacterized protein</fullName>
    </submittedName>
</protein>
<accession>A5AQH1</accession>
<feature type="region of interest" description="Disordered" evidence="1">
    <location>
        <begin position="1"/>
        <end position="20"/>
    </location>
</feature>